<proteinExistence type="predicted"/>
<accession>A0ABT3PW56</accession>
<name>A0ABT3PW56_9BACT</name>
<evidence type="ECO:0000313" key="2">
    <source>
        <dbReference type="Proteomes" id="UP001207337"/>
    </source>
</evidence>
<evidence type="ECO:0000313" key="1">
    <source>
        <dbReference type="EMBL" id="MCW9712092.1"/>
    </source>
</evidence>
<dbReference type="RefSeq" id="WP_265787775.1">
    <property type="nucleotide sequence ID" value="NZ_BAABRS010000001.1"/>
</dbReference>
<protein>
    <submittedName>
        <fullName evidence="1">Uncharacterized protein</fullName>
    </submittedName>
</protein>
<keyword evidence="2" id="KW-1185">Reference proteome</keyword>
<sequence>MFCYFKKQSLGGQPVNSAYLGLGGMSNDLMFGGRQYGNTSVSGLIAGYSFALSPTIQLSPEGMWPLMKTANSGPQWEYH</sequence>
<organism evidence="1 2">
    <name type="scientific">Fodinibius salicampi</name>
    <dbReference type="NCBI Taxonomy" id="1920655"/>
    <lineage>
        <taxon>Bacteria</taxon>
        <taxon>Pseudomonadati</taxon>
        <taxon>Balneolota</taxon>
        <taxon>Balneolia</taxon>
        <taxon>Balneolales</taxon>
        <taxon>Balneolaceae</taxon>
        <taxon>Fodinibius</taxon>
    </lineage>
</organism>
<gene>
    <name evidence="1" type="ORF">LQ318_04160</name>
</gene>
<reference evidence="1 2" key="1">
    <citation type="submission" date="2021-11" db="EMBL/GenBank/DDBJ databases">
        <title>Aliifidinibius sp. nov., a new bacterium isolated from saline soil.</title>
        <authorList>
            <person name="Galisteo C."/>
            <person name="De La Haba R."/>
            <person name="Sanchez-Porro C."/>
            <person name="Ventosa A."/>
        </authorList>
    </citation>
    <scope>NUCLEOTIDE SEQUENCE [LARGE SCALE GENOMIC DNA]</scope>
    <source>
        <strain evidence="1 2">KACC 190600</strain>
    </source>
</reference>
<dbReference type="Proteomes" id="UP001207337">
    <property type="component" value="Unassembled WGS sequence"/>
</dbReference>
<comment type="caution">
    <text evidence="1">The sequence shown here is derived from an EMBL/GenBank/DDBJ whole genome shotgun (WGS) entry which is preliminary data.</text>
</comment>
<dbReference type="EMBL" id="JAJNDC010000001">
    <property type="protein sequence ID" value="MCW9712092.1"/>
    <property type="molecule type" value="Genomic_DNA"/>
</dbReference>